<comment type="caution">
    <text evidence="1">The sequence shown here is derived from an EMBL/GenBank/DDBJ whole genome shotgun (WGS) entry which is preliminary data.</text>
</comment>
<dbReference type="EMBL" id="MLJW01000018">
    <property type="protein sequence ID" value="OIR12041.1"/>
    <property type="molecule type" value="Genomic_DNA"/>
</dbReference>
<name>A0A1J5SU49_9ZZZZ</name>
<protein>
    <submittedName>
        <fullName evidence="1">Uncharacterized protein</fullName>
    </submittedName>
</protein>
<accession>A0A1J5SU49</accession>
<sequence length="204" mass="24164">MQHLLYDRSNGYLTYTIQYEQIKGSQFLFDDWKKATIISNKGYAFDNVELKFDMYINRFLLNKNDTAYLVNENTRSIILFPDNNDTTAKMIFENGFASPGNFTEKDYLQILVKGDVALLKYYHLNLVEYTEYNDAVKYKRFVPVREYFILKNGITEKIVLNKKKFNEFFQSKKTAIDLFIKQKNLSGKDEKDWVAAINYYNSIQ</sequence>
<organism evidence="1">
    <name type="scientific">mine drainage metagenome</name>
    <dbReference type="NCBI Taxonomy" id="410659"/>
    <lineage>
        <taxon>unclassified sequences</taxon>
        <taxon>metagenomes</taxon>
        <taxon>ecological metagenomes</taxon>
    </lineage>
</organism>
<evidence type="ECO:0000313" key="1">
    <source>
        <dbReference type="EMBL" id="OIR12041.1"/>
    </source>
</evidence>
<reference evidence="1" key="1">
    <citation type="submission" date="2016-10" db="EMBL/GenBank/DDBJ databases">
        <title>Sequence of Gallionella enrichment culture.</title>
        <authorList>
            <person name="Poehlein A."/>
            <person name="Muehling M."/>
            <person name="Daniel R."/>
        </authorList>
    </citation>
    <scope>NUCLEOTIDE SEQUENCE</scope>
</reference>
<dbReference type="AlphaFoldDB" id="A0A1J5SU49"/>
<proteinExistence type="predicted"/>
<gene>
    <name evidence="1" type="ORF">GALL_62920</name>
</gene>